<organism evidence="2 3">
    <name type="scientific">Gardnerella vaginalis</name>
    <dbReference type="NCBI Taxonomy" id="2702"/>
    <lineage>
        <taxon>Bacteria</taxon>
        <taxon>Bacillati</taxon>
        <taxon>Actinomycetota</taxon>
        <taxon>Actinomycetes</taxon>
        <taxon>Bifidobacteriales</taxon>
        <taxon>Bifidobacteriaceae</taxon>
        <taxon>Gardnerella</taxon>
    </lineage>
</organism>
<sequence>QKVVRGQSVTYVPNEHYWRGKPNLDKITMEVIGTNSVSQAIKSHKYDIAGVVNSQWKNVANTNNVNWIANIPLAYSY</sequence>
<name>A0AAW6Y3Q9_GARVA</name>
<reference evidence="2" key="1">
    <citation type="submission" date="2023-05" db="EMBL/GenBank/DDBJ databases">
        <title>Cataloging the Phylogenetic Diversity of Human Bladder Bacteria.</title>
        <authorList>
            <person name="Du J."/>
        </authorList>
    </citation>
    <scope>NUCLEOTIDE SEQUENCE</scope>
    <source>
        <strain evidence="2">UMB6789</strain>
    </source>
</reference>
<feature type="non-terminal residue" evidence="2">
    <location>
        <position position="1"/>
    </location>
</feature>
<gene>
    <name evidence="2" type="ORF">QP372_08175</name>
</gene>
<dbReference type="Proteomes" id="UP001237784">
    <property type="component" value="Unassembled WGS sequence"/>
</dbReference>
<evidence type="ECO:0000313" key="3">
    <source>
        <dbReference type="Proteomes" id="UP001237784"/>
    </source>
</evidence>
<dbReference type="AlphaFoldDB" id="A0AAW6Y3Q9"/>
<feature type="non-terminal residue" evidence="2">
    <location>
        <position position="77"/>
    </location>
</feature>
<dbReference type="Pfam" id="PF00496">
    <property type="entry name" value="SBP_bac_5"/>
    <property type="match status" value="1"/>
</dbReference>
<accession>A0AAW6Y3Q9</accession>
<dbReference type="InterPro" id="IPR000914">
    <property type="entry name" value="SBP_5_dom"/>
</dbReference>
<dbReference type="Gene3D" id="3.40.190.10">
    <property type="entry name" value="Periplasmic binding protein-like II"/>
    <property type="match status" value="1"/>
</dbReference>
<comment type="caution">
    <text evidence="2">The sequence shown here is derived from an EMBL/GenBank/DDBJ whole genome shotgun (WGS) entry which is preliminary data.</text>
</comment>
<protein>
    <submittedName>
        <fullName evidence="2">ABC transporter substrate-binding protein</fullName>
    </submittedName>
</protein>
<feature type="domain" description="Solute-binding protein family 5" evidence="1">
    <location>
        <begin position="2"/>
        <end position="70"/>
    </location>
</feature>
<dbReference type="SUPFAM" id="SSF53850">
    <property type="entry name" value="Periplasmic binding protein-like II"/>
    <property type="match status" value="1"/>
</dbReference>
<evidence type="ECO:0000313" key="2">
    <source>
        <dbReference type="EMBL" id="MDK7064471.1"/>
    </source>
</evidence>
<proteinExistence type="predicted"/>
<evidence type="ECO:0000259" key="1">
    <source>
        <dbReference type="Pfam" id="PF00496"/>
    </source>
</evidence>
<dbReference type="EMBL" id="JASOME010000290">
    <property type="protein sequence ID" value="MDK7064471.1"/>
    <property type="molecule type" value="Genomic_DNA"/>
</dbReference>